<comment type="caution">
    <text evidence="2">The sequence shown here is derived from an EMBL/GenBank/DDBJ whole genome shotgun (WGS) entry which is preliminary data.</text>
</comment>
<dbReference type="Pfam" id="PF04840">
    <property type="entry name" value="Vps16_C"/>
    <property type="match status" value="1"/>
</dbReference>
<name>A0A8S4GEM7_PLUXY</name>
<dbReference type="Proteomes" id="UP000653454">
    <property type="component" value="Unassembled WGS sequence"/>
</dbReference>
<dbReference type="GO" id="GO:0005765">
    <property type="term" value="C:lysosomal membrane"/>
    <property type="evidence" value="ECO:0007669"/>
    <property type="project" value="TreeGrafter"/>
</dbReference>
<dbReference type="GO" id="GO:0030897">
    <property type="term" value="C:HOPS complex"/>
    <property type="evidence" value="ECO:0007669"/>
    <property type="project" value="TreeGrafter"/>
</dbReference>
<dbReference type="GO" id="GO:0006886">
    <property type="term" value="P:intracellular protein transport"/>
    <property type="evidence" value="ECO:0007669"/>
    <property type="project" value="InterPro"/>
</dbReference>
<dbReference type="InterPro" id="IPR016534">
    <property type="entry name" value="VPS16"/>
</dbReference>
<dbReference type="InterPro" id="IPR038132">
    <property type="entry name" value="Vps16_C_sf"/>
</dbReference>
<feature type="domain" description="Vps16 C-terminal" evidence="1">
    <location>
        <begin position="163"/>
        <end position="465"/>
    </location>
</feature>
<dbReference type="InterPro" id="IPR006925">
    <property type="entry name" value="Vps16_C"/>
</dbReference>
<dbReference type="GO" id="GO:0003779">
    <property type="term" value="F:actin binding"/>
    <property type="evidence" value="ECO:0007669"/>
    <property type="project" value="TreeGrafter"/>
</dbReference>
<evidence type="ECO:0000313" key="3">
    <source>
        <dbReference type="Proteomes" id="UP000653454"/>
    </source>
</evidence>
<organism evidence="2 3">
    <name type="scientific">Plutella xylostella</name>
    <name type="common">Diamondback moth</name>
    <name type="synonym">Plutella maculipennis</name>
    <dbReference type="NCBI Taxonomy" id="51655"/>
    <lineage>
        <taxon>Eukaryota</taxon>
        <taxon>Metazoa</taxon>
        <taxon>Ecdysozoa</taxon>
        <taxon>Arthropoda</taxon>
        <taxon>Hexapoda</taxon>
        <taxon>Insecta</taxon>
        <taxon>Pterygota</taxon>
        <taxon>Neoptera</taxon>
        <taxon>Endopterygota</taxon>
        <taxon>Lepidoptera</taxon>
        <taxon>Glossata</taxon>
        <taxon>Ditrysia</taxon>
        <taxon>Yponomeutoidea</taxon>
        <taxon>Plutellidae</taxon>
        <taxon>Plutella</taxon>
    </lineage>
</organism>
<dbReference type="Gene3D" id="1.10.150.780">
    <property type="entry name" value="Vps16, C-terminal region"/>
    <property type="match status" value="1"/>
</dbReference>
<keyword evidence="3" id="KW-1185">Reference proteome</keyword>
<dbReference type="PANTHER" id="PTHR12811:SF0">
    <property type="entry name" value="VACUOLAR PROTEIN SORTING-ASSOCIATED PROTEIN 16 HOMOLOG"/>
    <property type="match status" value="1"/>
</dbReference>
<sequence length="484" mass="53353">MVTQPHLDNESAAREIGEKLRGVAGVSYATIAMKAADKGRKALAIKSAAREIGEKLRGVAGVSYATIAMKAADKGRKALAIKFACHSGRLGYIVTCHRICLLCDDSAAREIGEKLRGVAGVSYATIATKAADKGRKALAIKISKDTSSAAREIGEKLRGVAGVSYATIAMKAADKGRKALAIKILEYETRSKLQVPLLLALGEGGTALLKATASGDTDLVYVVLLHLKENMGKHEFELTIRSFPLAHALYIKYCGQHNREALRAIYVQEDDFPGQAATHIHDAIESSNPGSVEASLISARECYKKGKNDLGVSICEDSRKLCKQQSSLQETYGASFVGLSLHDTVKKLLEQGEVKLADKLRSEYKMPDRRYWWIRILSLAERGEWAELDRFSKSKKSPVGYEPFVDACLKHDKTDEALKYLPRCRDEIKVKYYVKAGFYEEAAQVAFEQKDESALFFVQSKCPLRDSIKHERISALLEQLTSRK</sequence>
<dbReference type="EMBL" id="CAJHNJ030000543">
    <property type="protein sequence ID" value="CAG9138284.1"/>
    <property type="molecule type" value="Genomic_DNA"/>
</dbReference>
<reference evidence="2" key="1">
    <citation type="submission" date="2020-11" db="EMBL/GenBank/DDBJ databases">
        <authorList>
            <person name="Whiteford S."/>
        </authorList>
    </citation>
    <scope>NUCLEOTIDE SEQUENCE</scope>
</reference>
<dbReference type="PANTHER" id="PTHR12811">
    <property type="entry name" value="VACUOLAR PROTEIN SORTING VPS16"/>
    <property type="match status" value="1"/>
</dbReference>
<dbReference type="GO" id="GO:0016197">
    <property type="term" value="P:endosomal transport"/>
    <property type="evidence" value="ECO:0007669"/>
    <property type="project" value="TreeGrafter"/>
</dbReference>
<evidence type="ECO:0000259" key="1">
    <source>
        <dbReference type="Pfam" id="PF04840"/>
    </source>
</evidence>
<protein>
    <submittedName>
        <fullName evidence="2">(diamondback moth) hypothetical protein</fullName>
    </submittedName>
</protein>
<gene>
    <name evidence="2" type="ORF">PLXY2_LOCUS16537</name>
</gene>
<proteinExistence type="predicted"/>
<dbReference type="GO" id="GO:0005768">
    <property type="term" value="C:endosome"/>
    <property type="evidence" value="ECO:0007669"/>
    <property type="project" value="TreeGrafter"/>
</dbReference>
<evidence type="ECO:0000313" key="2">
    <source>
        <dbReference type="EMBL" id="CAG9138284.1"/>
    </source>
</evidence>
<accession>A0A8S4GEM7</accession>
<dbReference type="AlphaFoldDB" id="A0A8S4GEM7"/>
<dbReference type="GO" id="GO:0042144">
    <property type="term" value="P:vacuole fusion, non-autophagic"/>
    <property type="evidence" value="ECO:0007669"/>
    <property type="project" value="TreeGrafter"/>
</dbReference>